<proteinExistence type="predicted"/>
<evidence type="ECO:0000313" key="1">
    <source>
        <dbReference type="EMBL" id="OWZ03520.1"/>
    </source>
</evidence>
<dbReference type="Proteomes" id="UP000198211">
    <property type="component" value="Unassembled WGS sequence"/>
</dbReference>
<dbReference type="AlphaFoldDB" id="A0A225VG98"/>
<dbReference type="InterPro" id="IPR036157">
    <property type="entry name" value="dUTPase-like_sf"/>
</dbReference>
<protein>
    <recommendedName>
        <fullName evidence="3">Peptidase A2 domain-containing protein</fullName>
    </recommendedName>
</protein>
<dbReference type="OrthoDB" id="126074at2759"/>
<reference evidence="2" key="1">
    <citation type="submission" date="2017-03" db="EMBL/GenBank/DDBJ databases">
        <title>Phytopthora megakarya and P. palmivora, two closely related causual agents of cacao black pod achieved similar genome size and gene model numbers by different mechanisms.</title>
        <authorList>
            <person name="Ali S."/>
            <person name="Shao J."/>
            <person name="Larry D.J."/>
            <person name="Kronmiller B."/>
            <person name="Shen D."/>
            <person name="Strem M.D."/>
            <person name="Melnick R.L."/>
            <person name="Guiltinan M.J."/>
            <person name="Tyler B.M."/>
            <person name="Meinhardt L.W."/>
            <person name="Bailey B.A."/>
        </authorList>
    </citation>
    <scope>NUCLEOTIDE SEQUENCE [LARGE SCALE GENOMIC DNA]</scope>
    <source>
        <strain evidence="2">zdho120</strain>
    </source>
</reference>
<name>A0A225VG98_9STRA</name>
<dbReference type="SUPFAM" id="SSF51283">
    <property type="entry name" value="dUTPase-like"/>
    <property type="match status" value="1"/>
</dbReference>
<organism evidence="1 2">
    <name type="scientific">Phytophthora megakarya</name>
    <dbReference type="NCBI Taxonomy" id="4795"/>
    <lineage>
        <taxon>Eukaryota</taxon>
        <taxon>Sar</taxon>
        <taxon>Stramenopiles</taxon>
        <taxon>Oomycota</taxon>
        <taxon>Peronosporomycetes</taxon>
        <taxon>Peronosporales</taxon>
        <taxon>Peronosporaceae</taxon>
        <taxon>Phytophthora</taxon>
    </lineage>
</organism>
<evidence type="ECO:0000313" key="2">
    <source>
        <dbReference type="Proteomes" id="UP000198211"/>
    </source>
</evidence>
<gene>
    <name evidence="1" type="ORF">PHMEG_00024737</name>
</gene>
<dbReference type="CDD" id="cd00303">
    <property type="entry name" value="retropepsin_like"/>
    <property type="match status" value="1"/>
</dbReference>
<accession>A0A225VG98</accession>
<dbReference type="InterPro" id="IPR021109">
    <property type="entry name" value="Peptidase_aspartic_dom_sf"/>
</dbReference>
<evidence type="ECO:0008006" key="3">
    <source>
        <dbReference type="Google" id="ProtNLM"/>
    </source>
</evidence>
<dbReference type="Gene3D" id="2.40.70.10">
    <property type="entry name" value="Acid Proteases"/>
    <property type="match status" value="1"/>
</dbReference>
<keyword evidence="2" id="KW-1185">Reference proteome</keyword>
<dbReference type="EMBL" id="NBNE01005470">
    <property type="protein sequence ID" value="OWZ03520.1"/>
    <property type="molecule type" value="Genomic_DNA"/>
</dbReference>
<dbReference type="SUPFAM" id="SSF50630">
    <property type="entry name" value="Acid proteases"/>
    <property type="match status" value="1"/>
</dbReference>
<sequence length="229" mass="24353">METVLQPKIALVGLNADGLLEVVATNSTEAGRESLPVAGDGRRIVCTGGRFEASSSRYIDHLPVRMLADAGATPSLVDSAVLTRLGKTSYPLHSYGGRVSSSSGHALQIEGWTHLPIQLGTLELTLEVLVVGKLHIDAILGWMRWERSALVLTNLIGDTPEGSAVLVEAVMNLPPVLGVTRSLGTIKDGQVVVEICNVSTEEYWVKKGTTIAAVSVVPDSAFYVKKDLP</sequence>
<comment type="caution">
    <text evidence="1">The sequence shown here is derived from an EMBL/GenBank/DDBJ whole genome shotgun (WGS) entry which is preliminary data.</text>
</comment>